<name>A0A1Y3BCR1_EURMA</name>
<organism evidence="2 3">
    <name type="scientific">Euroglyphus maynei</name>
    <name type="common">Mayne's house dust mite</name>
    <dbReference type="NCBI Taxonomy" id="6958"/>
    <lineage>
        <taxon>Eukaryota</taxon>
        <taxon>Metazoa</taxon>
        <taxon>Ecdysozoa</taxon>
        <taxon>Arthropoda</taxon>
        <taxon>Chelicerata</taxon>
        <taxon>Arachnida</taxon>
        <taxon>Acari</taxon>
        <taxon>Acariformes</taxon>
        <taxon>Sarcoptiformes</taxon>
        <taxon>Astigmata</taxon>
        <taxon>Psoroptidia</taxon>
        <taxon>Analgoidea</taxon>
        <taxon>Pyroglyphidae</taxon>
        <taxon>Pyroglyphinae</taxon>
        <taxon>Euroglyphus</taxon>
    </lineage>
</organism>
<protein>
    <submittedName>
        <fullName evidence="2">Uncharacterized protein</fullName>
    </submittedName>
</protein>
<dbReference type="OrthoDB" id="10656061at2759"/>
<dbReference type="AlphaFoldDB" id="A0A1Y3BCR1"/>
<keyword evidence="3" id="KW-1185">Reference proteome</keyword>
<gene>
    <name evidence="2" type="ORF">BLA29_002743</name>
</gene>
<evidence type="ECO:0000313" key="2">
    <source>
        <dbReference type="EMBL" id="OTF78700.1"/>
    </source>
</evidence>
<dbReference type="EMBL" id="MUJZ01026703">
    <property type="protein sequence ID" value="OTF78700.1"/>
    <property type="molecule type" value="Genomic_DNA"/>
</dbReference>
<dbReference type="Proteomes" id="UP000194236">
    <property type="component" value="Unassembled WGS sequence"/>
</dbReference>
<feature type="compositionally biased region" description="Low complexity" evidence="1">
    <location>
        <begin position="110"/>
        <end position="146"/>
    </location>
</feature>
<proteinExistence type="predicted"/>
<accession>A0A1Y3BCR1</accession>
<comment type="caution">
    <text evidence="2">The sequence shown here is derived from an EMBL/GenBank/DDBJ whole genome shotgun (WGS) entry which is preliminary data.</text>
</comment>
<reference evidence="2 3" key="1">
    <citation type="submission" date="2017-03" db="EMBL/GenBank/DDBJ databases">
        <title>Genome Survey of Euroglyphus maynei.</title>
        <authorList>
            <person name="Arlian L.G."/>
            <person name="Morgan M.S."/>
            <person name="Rider S.D."/>
        </authorList>
    </citation>
    <scope>NUCLEOTIDE SEQUENCE [LARGE SCALE GENOMIC DNA]</scope>
    <source>
        <strain evidence="2">Arlian Lab</strain>
        <tissue evidence="2">Whole body</tissue>
    </source>
</reference>
<feature type="compositionally biased region" description="Pro residues" evidence="1">
    <location>
        <begin position="100"/>
        <end position="109"/>
    </location>
</feature>
<evidence type="ECO:0000313" key="3">
    <source>
        <dbReference type="Proteomes" id="UP000194236"/>
    </source>
</evidence>
<evidence type="ECO:0000256" key="1">
    <source>
        <dbReference type="SAM" id="MobiDB-lite"/>
    </source>
</evidence>
<sequence length="182" mass="20439">MEPEAWAKARESLAKVNGVATIAAQSPAYQQLQQQAYYSWPNVYNPPPYWNPQQGTTYQPQQQTAAISYAQQPWQNYSYGIVNQPGVNTMMNHQATSMMTPPPPPPPTQQTPLQAAPLVNNNNCPYSSSSSSSNSNANLSNNNSNNFIRFKLQNQIDHQEQQKQQQQQQQKQIHHSTSSGSY</sequence>
<feature type="region of interest" description="Disordered" evidence="1">
    <location>
        <begin position="93"/>
        <end position="182"/>
    </location>
</feature>
<feature type="compositionally biased region" description="Low complexity" evidence="1">
    <location>
        <begin position="162"/>
        <end position="171"/>
    </location>
</feature>